<evidence type="ECO:0000256" key="1">
    <source>
        <dbReference type="SAM" id="MobiDB-lite"/>
    </source>
</evidence>
<feature type="compositionally biased region" description="Basic and acidic residues" evidence="1">
    <location>
        <begin position="300"/>
        <end position="320"/>
    </location>
</feature>
<proteinExistence type="predicted"/>
<feature type="compositionally biased region" description="Basic residues" evidence="1">
    <location>
        <begin position="290"/>
        <end position="299"/>
    </location>
</feature>
<organism evidence="2 3">
    <name type="scientific">Rhamnusium bicolor</name>
    <dbReference type="NCBI Taxonomy" id="1586634"/>
    <lineage>
        <taxon>Eukaryota</taxon>
        <taxon>Metazoa</taxon>
        <taxon>Ecdysozoa</taxon>
        <taxon>Arthropoda</taxon>
        <taxon>Hexapoda</taxon>
        <taxon>Insecta</taxon>
        <taxon>Pterygota</taxon>
        <taxon>Neoptera</taxon>
        <taxon>Endopterygota</taxon>
        <taxon>Coleoptera</taxon>
        <taxon>Polyphaga</taxon>
        <taxon>Cucujiformia</taxon>
        <taxon>Chrysomeloidea</taxon>
        <taxon>Cerambycidae</taxon>
        <taxon>Lepturinae</taxon>
        <taxon>Rhagiini</taxon>
        <taxon>Rhamnusium</taxon>
    </lineage>
</organism>
<dbReference type="Proteomes" id="UP001162156">
    <property type="component" value="Unassembled WGS sequence"/>
</dbReference>
<gene>
    <name evidence="2" type="ORF">NQ314_012181</name>
</gene>
<evidence type="ECO:0000313" key="2">
    <source>
        <dbReference type="EMBL" id="KAJ8936734.1"/>
    </source>
</evidence>
<sequence>MGKTSRKVEKSSRKIKRKEKLLRKIKKLKRKIESSSSSSPDSDSSLTNSGSGTSDLSSIEDEIPMEQNAIEEAVTSRGYEQANNNIPIEFVNILGGDPLNIPQGPEIHPHISARWMEIIKKGLGKEDRKQILEKYPLVKNCEALEAPILNREIDICMPDAIKKQDNFLSKLQLQLGYTLSSLAKPLNEMFTRPTEETNQHLEGLVNTGALLCDLHYAMSTHRRFALAPHINPSIKKVIEETPFDKFLFGEKLPDKIKENKEMTRVAAELKIGQPTAKRSPSGPYLNSKRPIFKHRKKEGGRRWKPERRFRDLHRKGTDMKKTKHRHY</sequence>
<dbReference type="PANTHER" id="PTHR34239:SF2">
    <property type="entry name" value="TRANSPOSABLE ELEMENT P TRANSPOSASE_THAP9 CONSERVED DOMAIN-CONTAINING PROTEIN"/>
    <property type="match status" value="1"/>
</dbReference>
<feature type="compositionally biased region" description="Basic and acidic residues" evidence="1">
    <location>
        <begin position="1"/>
        <end position="12"/>
    </location>
</feature>
<evidence type="ECO:0000313" key="3">
    <source>
        <dbReference type="Proteomes" id="UP001162156"/>
    </source>
</evidence>
<feature type="region of interest" description="Disordered" evidence="1">
    <location>
        <begin position="26"/>
        <end position="58"/>
    </location>
</feature>
<dbReference type="PANTHER" id="PTHR34239">
    <property type="entry name" value="APPLE DOMAIN-CONTAINING PROTEIN"/>
    <property type="match status" value="1"/>
</dbReference>
<protein>
    <submittedName>
        <fullName evidence="2">Uncharacterized protein</fullName>
    </submittedName>
</protein>
<feature type="compositionally biased region" description="Low complexity" evidence="1">
    <location>
        <begin position="34"/>
        <end position="57"/>
    </location>
</feature>
<keyword evidence="3" id="KW-1185">Reference proteome</keyword>
<name>A0AAV8XE83_9CUCU</name>
<dbReference type="EMBL" id="JANEYF010003391">
    <property type="protein sequence ID" value="KAJ8936734.1"/>
    <property type="molecule type" value="Genomic_DNA"/>
</dbReference>
<feature type="region of interest" description="Disordered" evidence="1">
    <location>
        <begin position="273"/>
        <end position="327"/>
    </location>
</feature>
<accession>A0AAV8XE83</accession>
<comment type="caution">
    <text evidence="2">The sequence shown here is derived from an EMBL/GenBank/DDBJ whole genome shotgun (WGS) entry which is preliminary data.</text>
</comment>
<reference evidence="2" key="1">
    <citation type="journal article" date="2023" name="Insect Mol. Biol.">
        <title>Genome sequencing provides insights into the evolution of gene families encoding plant cell wall-degrading enzymes in longhorned beetles.</title>
        <authorList>
            <person name="Shin N.R."/>
            <person name="Okamura Y."/>
            <person name="Kirsch R."/>
            <person name="Pauchet Y."/>
        </authorList>
    </citation>
    <scope>NUCLEOTIDE SEQUENCE</scope>
    <source>
        <strain evidence="2">RBIC_L_NR</strain>
    </source>
</reference>
<dbReference type="AlphaFoldDB" id="A0AAV8XE83"/>
<feature type="region of interest" description="Disordered" evidence="1">
    <location>
        <begin position="1"/>
        <end position="20"/>
    </location>
</feature>